<dbReference type="CDD" id="cd08500">
    <property type="entry name" value="PBP2_NikA_DppA_OppA_like_4"/>
    <property type="match status" value="1"/>
</dbReference>
<feature type="chain" id="PRO_5045481399" evidence="2">
    <location>
        <begin position="26"/>
        <end position="676"/>
    </location>
</feature>
<accession>A0ABS3WIY6</accession>
<dbReference type="EMBL" id="JAGGDJ010000052">
    <property type="protein sequence ID" value="MBO7748277.1"/>
    <property type="molecule type" value="Genomic_DNA"/>
</dbReference>
<feature type="domain" description="Solute-binding protein family 5" evidence="3">
    <location>
        <begin position="164"/>
        <end position="564"/>
    </location>
</feature>
<dbReference type="Proteomes" id="UP000670947">
    <property type="component" value="Unassembled WGS sequence"/>
</dbReference>
<gene>
    <name evidence="4" type="ORF">I8J29_29245</name>
</gene>
<evidence type="ECO:0000256" key="1">
    <source>
        <dbReference type="SAM" id="MobiDB-lite"/>
    </source>
</evidence>
<evidence type="ECO:0000313" key="4">
    <source>
        <dbReference type="EMBL" id="MBO7748277.1"/>
    </source>
</evidence>
<feature type="signal peptide" evidence="2">
    <location>
        <begin position="1"/>
        <end position="25"/>
    </location>
</feature>
<dbReference type="PROSITE" id="PS51257">
    <property type="entry name" value="PROKAR_LIPOPROTEIN"/>
    <property type="match status" value="1"/>
</dbReference>
<keyword evidence="5" id="KW-1185">Reference proteome</keyword>
<feature type="region of interest" description="Disordered" evidence="1">
    <location>
        <begin position="50"/>
        <end position="80"/>
    </location>
</feature>
<feature type="compositionally biased region" description="Low complexity" evidence="1">
    <location>
        <begin position="69"/>
        <end position="80"/>
    </location>
</feature>
<proteinExistence type="predicted"/>
<comment type="caution">
    <text evidence="4">The sequence shown here is derived from an EMBL/GenBank/DDBJ whole genome shotgun (WGS) entry which is preliminary data.</text>
</comment>
<keyword evidence="2" id="KW-0732">Signal</keyword>
<reference evidence="4 5" key="1">
    <citation type="submission" date="2021-03" db="EMBL/GenBank/DDBJ databases">
        <title>Paenibacillus artemisicola MWE-103 whole genome sequence.</title>
        <authorList>
            <person name="Ham Y.J."/>
        </authorList>
    </citation>
    <scope>NUCLEOTIDE SEQUENCE [LARGE SCALE GENOMIC DNA]</scope>
    <source>
        <strain evidence="4 5">MWE-103</strain>
    </source>
</reference>
<feature type="compositionally biased region" description="Low complexity" evidence="1">
    <location>
        <begin position="50"/>
        <end position="59"/>
    </location>
</feature>
<evidence type="ECO:0000256" key="2">
    <source>
        <dbReference type="SAM" id="SignalP"/>
    </source>
</evidence>
<name>A0ABS3WIY6_9BACL</name>
<dbReference type="PANTHER" id="PTHR30290">
    <property type="entry name" value="PERIPLASMIC BINDING COMPONENT OF ABC TRANSPORTER"/>
    <property type="match status" value="1"/>
</dbReference>
<evidence type="ECO:0000259" key="3">
    <source>
        <dbReference type="Pfam" id="PF00496"/>
    </source>
</evidence>
<protein>
    <submittedName>
        <fullName evidence="4">ABC transporter substrate-binding protein</fullName>
    </submittedName>
</protein>
<dbReference type="Gene3D" id="3.40.190.10">
    <property type="entry name" value="Periplasmic binding protein-like II"/>
    <property type="match status" value="1"/>
</dbReference>
<dbReference type="Gene3D" id="3.10.105.10">
    <property type="entry name" value="Dipeptide-binding Protein, Domain 3"/>
    <property type="match status" value="1"/>
</dbReference>
<dbReference type="InterPro" id="IPR000914">
    <property type="entry name" value="SBP_5_dom"/>
</dbReference>
<evidence type="ECO:0000313" key="5">
    <source>
        <dbReference type="Proteomes" id="UP000670947"/>
    </source>
</evidence>
<dbReference type="RefSeq" id="WP_208850855.1">
    <property type="nucleotide sequence ID" value="NZ_JAGGDJ010000052.1"/>
</dbReference>
<organism evidence="4 5">
    <name type="scientific">Paenibacillus artemisiicola</name>
    <dbReference type="NCBI Taxonomy" id="1172618"/>
    <lineage>
        <taxon>Bacteria</taxon>
        <taxon>Bacillati</taxon>
        <taxon>Bacillota</taxon>
        <taxon>Bacilli</taxon>
        <taxon>Bacillales</taxon>
        <taxon>Paenibacillaceae</taxon>
        <taxon>Paenibacillus</taxon>
    </lineage>
</organism>
<sequence>MRKKKHRSLALLCAVALILSAALSACDSGGGGGAEIGAINDTAKEGDAAGNAGGTNAKADNAKPENDADAAAPADEGAAPAEDVKLTDFKQSPALDSFAVALKDRLPEDYKITNEMPSSLLKYEVGTYGGTLRTVTSVVDWDADVFIMNDEALLNTPGLLGEEVTGNVLKSYEMSDDEKTFTFHMRKGLKWSDGQPVTTEDVRFAVEDVLFNKELTPIFPAWLNAGGDPNGKPFAFELIDEYTFKLSFDQPYGGLLLSLAVQGWRGYTDLLKPAHFLKNYHTKYTELAKLEPEIKKAGFKKGEWVNLFNDVDVTNWDLTKPRAIGFPVLYPWMMTKKTNTTATFERNPYYFKVDSAGNQLPYIDKIQSTLVQDIEMVTLKTIAGEVDFSRESASLVKMPLYRENESKGFKALLSNLHVSPTDIFLNLSSSDKNWSQVVNDVRFRKALSLALDRDEIIDSIYYGFAEKNSWQDSTYNVDEANKLLDEMGMKKGSDGFRAGPDGKKFTIPLEVGAQAPDIVPMTELVVEMWKQLGLDVTMKKIDGTLWGKRNEANELKATIIWAADPMWYYGDWGQGIWGPAWNLYNTSGGKKGVKPPDDVAAFYQSLARANVANPKDAKAIVDNEIKKALGDKFYFIVPLQNVKQPLIVNAKLRNVGNENALAVATDYAGEQLFFGK</sequence>
<dbReference type="InterPro" id="IPR039424">
    <property type="entry name" value="SBP_5"/>
</dbReference>
<dbReference type="PANTHER" id="PTHR30290:SF62">
    <property type="entry name" value="OLIGOPEPTIDE ABC TRANSPORTER, PERIPLASMIC OLIGOPEPTIDE-BINDING PROTEIN"/>
    <property type="match status" value="1"/>
</dbReference>
<dbReference type="Pfam" id="PF00496">
    <property type="entry name" value="SBP_bac_5"/>
    <property type="match status" value="1"/>
</dbReference>
<dbReference type="SUPFAM" id="SSF53850">
    <property type="entry name" value="Periplasmic binding protein-like II"/>
    <property type="match status" value="1"/>
</dbReference>